<comment type="caution">
    <text evidence="6">The sequence shown here is derived from an EMBL/GenBank/DDBJ whole genome shotgun (WGS) entry which is preliminary data.</text>
</comment>
<dbReference type="Proteomes" id="UP001227126">
    <property type="component" value="Unassembled WGS sequence"/>
</dbReference>
<accession>A0ABT7FB11</accession>
<dbReference type="InterPro" id="IPR059112">
    <property type="entry name" value="CysZ/EI24"/>
</dbReference>
<dbReference type="EMBL" id="JASNJE010000003">
    <property type="protein sequence ID" value="MDK3072307.1"/>
    <property type="molecule type" value="Genomic_DNA"/>
</dbReference>
<dbReference type="Pfam" id="PF07264">
    <property type="entry name" value="EI24"/>
    <property type="match status" value="1"/>
</dbReference>
<evidence type="ECO:0000313" key="6">
    <source>
        <dbReference type="EMBL" id="MDK3072307.1"/>
    </source>
</evidence>
<name>A0ABT7FB11_9RHOB</name>
<reference evidence="6 7" key="1">
    <citation type="submission" date="2023-05" db="EMBL/GenBank/DDBJ databases">
        <title>Sedimentitalea sp. nov. JM2-8.</title>
        <authorList>
            <person name="Huang J."/>
        </authorList>
    </citation>
    <scope>NUCLEOTIDE SEQUENCE [LARGE SCALE GENOMIC DNA]</scope>
    <source>
        <strain evidence="6 7">JM2-8</strain>
    </source>
</reference>
<gene>
    <name evidence="6" type="ORF">QO034_04215</name>
</gene>
<evidence type="ECO:0000256" key="5">
    <source>
        <dbReference type="SAM" id="Phobius"/>
    </source>
</evidence>
<feature type="transmembrane region" description="Helical" evidence="5">
    <location>
        <begin position="152"/>
        <end position="172"/>
    </location>
</feature>
<organism evidence="6 7">
    <name type="scientific">Sedimentitalea xiamensis</name>
    <dbReference type="NCBI Taxonomy" id="3050037"/>
    <lineage>
        <taxon>Bacteria</taxon>
        <taxon>Pseudomonadati</taxon>
        <taxon>Pseudomonadota</taxon>
        <taxon>Alphaproteobacteria</taxon>
        <taxon>Rhodobacterales</taxon>
        <taxon>Paracoccaceae</taxon>
        <taxon>Sedimentitalea</taxon>
    </lineage>
</organism>
<keyword evidence="7" id="KW-1185">Reference proteome</keyword>
<evidence type="ECO:0000256" key="2">
    <source>
        <dbReference type="ARBA" id="ARBA00022692"/>
    </source>
</evidence>
<keyword evidence="2 5" id="KW-0812">Transmembrane</keyword>
<feature type="transmembrane region" description="Helical" evidence="5">
    <location>
        <begin position="21"/>
        <end position="48"/>
    </location>
</feature>
<feature type="transmembrane region" description="Helical" evidence="5">
    <location>
        <begin position="126"/>
        <end position="146"/>
    </location>
</feature>
<sequence>MIFSSVSLALGQLGDPRFRRVLLLGIALTLGMLIAATAAVMMLIGWVVGDDVTLPLIGPVTWLNDLLSWTSVGVMLVLSVFLMVPVASAITSLFLDEVAQAVEDRHYPGLPPVPGVPFADAVRDTVSFLGVLIVANILALILYVMFAPLAPFIFWALNGFLLGREYFTLAAIRRVGRTEAKRLRSRNSGTIWLAGTVMAIPLSVPLVNLFVPVLGAATFTHIFHRLEDRS</sequence>
<evidence type="ECO:0000313" key="7">
    <source>
        <dbReference type="Proteomes" id="UP001227126"/>
    </source>
</evidence>
<evidence type="ECO:0000256" key="3">
    <source>
        <dbReference type="ARBA" id="ARBA00022989"/>
    </source>
</evidence>
<evidence type="ECO:0000256" key="4">
    <source>
        <dbReference type="ARBA" id="ARBA00023136"/>
    </source>
</evidence>
<comment type="subcellular location">
    <subcellularLocation>
        <location evidence="1">Membrane</location>
        <topology evidence="1">Multi-pass membrane protein</topology>
    </subcellularLocation>
</comment>
<protein>
    <submittedName>
        <fullName evidence="6">EI24 domain-containing protein</fullName>
    </submittedName>
</protein>
<evidence type="ECO:0000256" key="1">
    <source>
        <dbReference type="ARBA" id="ARBA00004141"/>
    </source>
</evidence>
<dbReference type="RefSeq" id="WP_284484248.1">
    <property type="nucleotide sequence ID" value="NZ_JASNJE010000003.1"/>
</dbReference>
<keyword evidence="3 5" id="KW-1133">Transmembrane helix</keyword>
<proteinExistence type="predicted"/>
<keyword evidence="4 5" id="KW-0472">Membrane</keyword>
<feature type="transmembrane region" description="Helical" evidence="5">
    <location>
        <begin position="192"/>
        <end position="223"/>
    </location>
</feature>
<feature type="transmembrane region" description="Helical" evidence="5">
    <location>
        <begin position="68"/>
        <end position="95"/>
    </location>
</feature>